<evidence type="ECO:0000256" key="1">
    <source>
        <dbReference type="SAM" id="MobiDB-lite"/>
    </source>
</evidence>
<feature type="compositionally biased region" description="Pro residues" evidence="1">
    <location>
        <begin position="589"/>
        <end position="622"/>
    </location>
</feature>
<feature type="compositionally biased region" description="Low complexity" evidence="1">
    <location>
        <begin position="514"/>
        <end position="525"/>
    </location>
</feature>
<feature type="compositionally biased region" description="Polar residues" evidence="1">
    <location>
        <begin position="488"/>
        <end position="500"/>
    </location>
</feature>
<feature type="compositionally biased region" description="Low complexity" evidence="1">
    <location>
        <begin position="34"/>
        <end position="55"/>
    </location>
</feature>
<evidence type="ECO:0000313" key="3">
    <source>
        <dbReference type="Proteomes" id="UP000593567"/>
    </source>
</evidence>
<feature type="region of interest" description="Disordered" evidence="1">
    <location>
        <begin position="460"/>
        <end position="534"/>
    </location>
</feature>
<comment type="caution">
    <text evidence="2">The sequence shown here is derived from an EMBL/GenBank/DDBJ whole genome shotgun (WGS) entry which is preliminary data.</text>
</comment>
<dbReference type="AlphaFoldDB" id="A0A7J7KSC2"/>
<protein>
    <submittedName>
        <fullName evidence="2">Uncharacterized protein</fullName>
    </submittedName>
</protein>
<feature type="region of interest" description="Disordered" evidence="1">
    <location>
        <begin position="259"/>
        <end position="341"/>
    </location>
</feature>
<reference evidence="2" key="1">
    <citation type="submission" date="2020-06" db="EMBL/GenBank/DDBJ databases">
        <title>Draft genome of Bugula neritina, a colonial animal packing powerful symbionts and potential medicines.</title>
        <authorList>
            <person name="Rayko M."/>
        </authorList>
    </citation>
    <scope>NUCLEOTIDE SEQUENCE [LARGE SCALE GENOMIC DNA]</scope>
    <source>
        <strain evidence="2">Kwan_BN1</strain>
    </source>
</reference>
<keyword evidence="3" id="KW-1185">Reference proteome</keyword>
<evidence type="ECO:0000313" key="2">
    <source>
        <dbReference type="EMBL" id="KAF6041039.1"/>
    </source>
</evidence>
<feature type="compositionally biased region" description="Basic and acidic residues" evidence="1">
    <location>
        <begin position="144"/>
        <end position="156"/>
    </location>
</feature>
<dbReference type="Proteomes" id="UP000593567">
    <property type="component" value="Unassembled WGS sequence"/>
</dbReference>
<organism evidence="2 3">
    <name type="scientific">Bugula neritina</name>
    <name type="common">Brown bryozoan</name>
    <name type="synonym">Sertularia neritina</name>
    <dbReference type="NCBI Taxonomy" id="10212"/>
    <lineage>
        <taxon>Eukaryota</taxon>
        <taxon>Metazoa</taxon>
        <taxon>Spiralia</taxon>
        <taxon>Lophotrochozoa</taxon>
        <taxon>Bryozoa</taxon>
        <taxon>Gymnolaemata</taxon>
        <taxon>Cheilostomatida</taxon>
        <taxon>Flustrina</taxon>
        <taxon>Buguloidea</taxon>
        <taxon>Bugulidae</taxon>
        <taxon>Bugula</taxon>
    </lineage>
</organism>
<feature type="compositionally biased region" description="Basic residues" evidence="1">
    <location>
        <begin position="164"/>
        <end position="175"/>
    </location>
</feature>
<accession>A0A7J7KSC2</accession>
<feature type="region of interest" description="Disordered" evidence="1">
    <location>
        <begin position="138"/>
        <end position="246"/>
    </location>
</feature>
<feature type="compositionally biased region" description="Polar residues" evidence="1">
    <location>
        <begin position="259"/>
        <end position="279"/>
    </location>
</feature>
<feature type="compositionally biased region" description="Basic and acidic residues" evidence="1">
    <location>
        <begin position="190"/>
        <end position="231"/>
    </location>
</feature>
<dbReference type="EMBL" id="VXIV02000085">
    <property type="protein sequence ID" value="KAF6041039.1"/>
    <property type="molecule type" value="Genomic_DNA"/>
</dbReference>
<sequence length="798" mass="89067">MFIICTTIKYYRYNPVQAVSHVNEHLPPNDTSKTSSAPLATLSPATSATPSPATLATPSPAVSVAPSSATLATPSPAVSVAPSLATLAAHHLFHFYWNMKAASKLYTRALAVTQVALVTHLMTLAVMTSLQIANLLGKKKKEKHKDEKPAKYKLEPAVENPSKTKNRKHKVKGDRKRVIIANSSDEEADDGSKRRFSTDSRSSSELEAQRQNRAEKVKQLVDKKDNARSECKPYNSPWGESVATAGMPKIPKIKKIQTTPGSYVPASQQQLPNFNQPDNPYNRLMKREARRRDFEKQAAEKTVPSSNNLNLNPRQQSPSSYKPHASSNIGSAEDRFQDKQSAQQHMNIMYNIPKPPIPGQPSTITPSTVTDVPSPLIPEERPKALLPEPTCVVQEPDSNLPDAASLFSNPDSLLPDPSASIPSSGLGKALLNVTTRSFSKPKALLPSPDSLLATHPHCSQIPRKLLPNPDCGPTEEELEKTHEEDWNIISQPVTTVNSSPKEAKIKTEKDYKSGADSTSGGTSADIVTPNDSAVNQDVLEEICRLSLEISKRIVDKSREKRDDPSGIPLDSERPPEETEVVYDYGHSRPPLPDEPAPLPSSPAPKTPTPPPSLCPPPMPPKLNLPMSSQQYSAESSYDYHIDSYPAANYQEENYSAEDYQDAHEEDQGQARQPMRSICQIEQHTIISPLLLGTTMNHPREESYEDILAYEQERTRKELYFDELRRSALSRERQYHRSRLSSSYSRAAASHEEMDRIRRANRLSRYQEEAYYEESRRHRSEEFTKDRYGLPVVNTRRYY</sequence>
<feature type="compositionally biased region" description="Basic and acidic residues" evidence="1">
    <location>
        <begin position="551"/>
        <end position="576"/>
    </location>
</feature>
<feature type="region of interest" description="Disordered" evidence="1">
    <location>
        <begin position="24"/>
        <end position="55"/>
    </location>
</feature>
<gene>
    <name evidence="2" type="ORF">EB796_000650</name>
</gene>
<feature type="compositionally biased region" description="Basic and acidic residues" evidence="1">
    <location>
        <begin position="285"/>
        <end position="299"/>
    </location>
</feature>
<proteinExistence type="predicted"/>
<name>A0A7J7KSC2_BUGNE</name>
<feature type="region of interest" description="Disordered" evidence="1">
    <location>
        <begin position="551"/>
        <end position="634"/>
    </location>
</feature>
<feature type="compositionally biased region" description="Basic and acidic residues" evidence="1">
    <location>
        <begin position="501"/>
        <end position="513"/>
    </location>
</feature>
<feature type="compositionally biased region" description="Polar residues" evidence="1">
    <location>
        <begin position="303"/>
        <end position="330"/>
    </location>
</feature>